<gene>
    <name evidence="3" type="ORF">ONZ51_g7921</name>
</gene>
<comment type="caution">
    <text evidence="3">The sequence shown here is derived from an EMBL/GenBank/DDBJ whole genome shotgun (WGS) entry which is preliminary data.</text>
</comment>
<sequence>MAETEVRRVTGLRDRARSSSLVLQVSLLEQLDLSQLTCLNEAQEHTLKSIVANKKKNTGSAYLLSDADEQLLLSLPFSQTVKVRAIALQTSNVAQGPRKIRLVINRPSLSFDDVEDEASVVQEIDLSEEDVREGRKVPLRFVRFQSVNSLHIFVVSNQGGEDETRIDAIEVFGTPVMGTRDVSGLRKVEDE</sequence>
<dbReference type="GO" id="GO:0005737">
    <property type="term" value="C:cytoplasm"/>
    <property type="evidence" value="ECO:0007669"/>
    <property type="project" value="UniProtKB-ARBA"/>
</dbReference>
<dbReference type="SUPFAM" id="SSF49785">
    <property type="entry name" value="Galactose-binding domain-like"/>
    <property type="match status" value="1"/>
</dbReference>
<reference evidence="3" key="1">
    <citation type="submission" date="2022-11" db="EMBL/GenBank/DDBJ databases">
        <title>Genome Sequence of Cubamyces cubensis.</title>
        <authorList>
            <person name="Buettner E."/>
        </authorList>
    </citation>
    <scope>NUCLEOTIDE SEQUENCE</scope>
    <source>
        <strain evidence="3">MPL-01</strain>
    </source>
</reference>
<dbReference type="PANTHER" id="PTHR12175">
    <property type="entry name" value="AD039 HT014 THIOREDOXIN FAMILY TRP26"/>
    <property type="match status" value="1"/>
</dbReference>
<dbReference type="PANTHER" id="PTHR12175:SF5">
    <property type="entry name" value="OS03G0795500 PROTEIN"/>
    <property type="match status" value="1"/>
</dbReference>
<dbReference type="PROSITE" id="PS51532">
    <property type="entry name" value="PITH"/>
    <property type="match status" value="1"/>
</dbReference>
<dbReference type="InterPro" id="IPR037047">
    <property type="entry name" value="PITH_dom_sf"/>
</dbReference>
<proteinExistence type="inferred from homology"/>
<evidence type="ECO:0000313" key="3">
    <source>
        <dbReference type="EMBL" id="KAJ8473377.1"/>
    </source>
</evidence>
<comment type="similarity">
    <text evidence="1">Belongs to the PITHD1 family.</text>
</comment>
<evidence type="ECO:0000256" key="1">
    <source>
        <dbReference type="ARBA" id="ARBA00025788"/>
    </source>
</evidence>
<dbReference type="AlphaFoldDB" id="A0AAD7TPP2"/>
<name>A0AAD7TPP2_9APHY</name>
<dbReference type="InterPro" id="IPR008979">
    <property type="entry name" value="Galactose-bd-like_sf"/>
</dbReference>
<evidence type="ECO:0000313" key="4">
    <source>
        <dbReference type="Proteomes" id="UP001215151"/>
    </source>
</evidence>
<feature type="domain" description="PITH" evidence="2">
    <location>
        <begin position="16"/>
        <end position="191"/>
    </location>
</feature>
<evidence type="ECO:0000259" key="2">
    <source>
        <dbReference type="PROSITE" id="PS51532"/>
    </source>
</evidence>
<dbReference type="Gene3D" id="2.60.120.470">
    <property type="entry name" value="PITH domain"/>
    <property type="match status" value="1"/>
</dbReference>
<dbReference type="Pfam" id="PF06201">
    <property type="entry name" value="PITH"/>
    <property type="match status" value="1"/>
</dbReference>
<dbReference type="Proteomes" id="UP001215151">
    <property type="component" value="Unassembled WGS sequence"/>
</dbReference>
<dbReference type="InterPro" id="IPR010400">
    <property type="entry name" value="PITH_dom"/>
</dbReference>
<keyword evidence="4" id="KW-1185">Reference proteome</keyword>
<accession>A0AAD7TPP2</accession>
<dbReference type="EMBL" id="JAPEVG010000225">
    <property type="protein sequence ID" value="KAJ8473377.1"/>
    <property type="molecule type" value="Genomic_DNA"/>
</dbReference>
<organism evidence="3 4">
    <name type="scientific">Trametes cubensis</name>
    <dbReference type="NCBI Taxonomy" id="1111947"/>
    <lineage>
        <taxon>Eukaryota</taxon>
        <taxon>Fungi</taxon>
        <taxon>Dikarya</taxon>
        <taxon>Basidiomycota</taxon>
        <taxon>Agaricomycotina</taxon>
        <taxon>Agaricomycetes</taxon>
        <taxon>Polyporales</taxon>
        <taxon>Polyporaceae</taxon>
        <taxon>Trametes</taxon>
    </lineage>
</organism>
<dbReference type="InterPro" id="IPR045099">
    <property type="entry name" value="PITH1-like"/>
</dbReference>
<protein>
    <recommendedName>
        <fullName evidence="2">PITH domain-containing protein</fullName>
    </recommendedName>
</protein>